<keyword evidence="1" id="KW-1133">Transmembrane helix</keyword>
<feature type="transmembrane region" description="Helical" evidence="1">
    <location>
        <begin position="91"/>
        <end position="112"/>
    </location>
</feature>
<keyword evidence="1" id="KW-0472">Membrane</keyword>
<dbReference type="InterPro" id="IPR026272">
    <property type="entry name" value="SdpI"/>
</dbReference>
<reference evidence="3" key="1">
    <citation type="submission" date="2024-02" db="EMBL/GenBank/DDBJ databases">
        <title>Sediminibacterium planktonica sp. nov. and Sediminibacterium longus sp. nov., isolated from surface lake and river water.</title>
        <authorList>
            <person name="Watanabe K."/>
            <person name="Takemine S."/>
            <person name="Ishii Y."/>
            <person name="Ogata Y."/>
            <person name="Shindo C."/>
            <person name="Suda W."/>
        </authorList>
    </citation>
    <scope>NUCLEOTIDE SEQUENCE</scope>
    <source>
        <strain evidence="3">KACHI17</strain>
    </source>
</reference>
<organism evidence="3">
    <name type="scientific">Sediminibacterium sp. KACHI17</name>
    <dbReference type="NCBI Taxonomy" id="1751071"/>
    <lineage>
        <taxon>Bacteria</taxon>
        <taxon>Pseudomonadati</taxon>
        <taxon>Bacteroidota</taxon>
        <taxon>Chitinophagia</taxon>
        <taxon>Chitinophagales</taxon>
        <taxon>Chitinophagaceae</taxon>
        <taxon>Sediminibacterium</taxon>
    </lineage>
</organism>
<dbReference type="Pfam" id="PF13630">
    <property type="entry name" value="SdpI"/>
    <property type="match status" value="1"/>
</dbReference>
<dbReference type="PIRSF" id="PIRSF038959">
    <property type="entry name" value="SdpI"/>
    <property type="match status" value="1"/>
</dbReference>
<accession>A0AAT9GKV3</accession>
<name>A0AAT9GKV3_9BACT</name>
<dbReference type="PANTHER" id="PTHR37810">
    <property type="entry name" value="IMMUNITY PROTEIN SDPI"/>
    <property type="match status" value="1"/>
</dbReference>
<feature type="domain" description="DUF1648" evidence="2">
    <location>
        <begin position="13"/>
        <end position="54"/>
    </location>
</feature>
<evidence type="ECO:0000256" key="1">
    <source>
        <dbReference type="SAM" id="Phobius"/>
    </source>
</evidence>
<protein>
    <submittedName>
        <fullName evidence="3">SdpI family protein</fullName>
    </submittedName>
</protein>
<gene>
    <name evidence="3" type="ORF">KACHI17_21570</name>
</gene>
<feature type="transmembrane region" description="Helical" evidence="1">
    <location>
        <begin position="52"/>
        <end position="70"/>
    </location>
</feature>
<dbReference type="InterPro" id="IPR025962">
    <property type="entry name" value="SdpI/YhfL"/>
</dbReference>
<feature type="transmembrane region" description="Helical" evidence="1">
    <location>
        <begin position="193"/>
        <end position="215"/>
    </location>
</feature>
<dbReference type="AlphaFoldDB" id="A0AAT9GKV3"/>
<dbReference type="GO" id="GO:0009636">
    <property type="term" value="P:response to toxic substance"/>
    <property type="evidence" value="ECO:0007669"/>
    <property type="project" value="TreeGrafter"/>
</dbReference>
<feature type="transmembrane region" description="Helical" evidence="1">
    <location>
        <begin position="118"/>
        <end position="137"/>
    </location>
</feature>
<dbReference type="PANTHER" id="PTHR37810:SF5">
    <property type="entry name" value="IMMUNITY PROTEIN SDPI"/>
    <property type="match status" value="1"/>
</dbReference>
<dbReference type="Pfam" id="PF07853">
    <property type="entry name" value="DUF1648"/>
    <property type="match status" value="1"/>
</dbReference>
<feature type="transmembrane region" description="Helical" evidence="1">
    <location>
        <begin position="168"/>
        <end position="187"/>
    </location>
</feature>
<dbReference type="EMBL" id="AP029612">
    <property type="protein sequence ID" value="BFG71276.1"/>
    <property type="molecule type" value="Genomic_DNA"/>
</dbReference>
<dbReference type="InterPro" id="IPR012867">
    <property type="entry name" value="DUF1648"/>
</dbReference>
<evidence type="ECO:0000313" key="3">
    <source>
        <dbReference type="EMBL" id="BFG71276.1"/>
    </source>
</evidence>
<dbReference type="RefSeq" id="WP_353548911.1">
    <property type="nucleotide sequence ID" value="NZ_AP029612.1"/>
</dbReference>
<keyword evidence="1" id="KW-0812">Transmembrane</keyword>
<evidence type="ECO:0000259" key="2">
    <source>
        <dbReference type="Pfam" id="PF07853"/>
    </source>
</evidence>
<proteinExistence type="predicted"/>
<sequence length="220" mass="24280">MRRVFTSPLLAVVLIALPFVYLGVQYAGLPETVPVHFNAEGIADQFGAKSSLWLHTSILSTVAIGTYLLIRNLHKIDPKKTAKTSAATLNSLAIVILVFLTVINIMITYSAVNYPAKLSITTVVLPAVGLLLSFLGYQMRTIQPNYFIGLRLPWTLEDDENWAATHQLAARLWIPGGLIIAVTALTLPFFSAFIITMIITAAIVIIPTVFSYRFYRKKQG</sequence>